<dbReference type="PANTHER" id="PTHR47843">
    <property type="entry name" value="BTB DOMAIN-CONTAINING PROTEIN-RELATED"/>
    <property type="match status" value="1"/>
</dbReference>
<feature type="region of interest" description="Disordered" evidence="1">
    <location>
        <begin position="140"/>
        <end position="161"/>
    </location>
</feature>
<organism evidence="2 3">
    <name type="scientific">Colletotrichum costaricense</name>
    <dbReference type="NCBI Taxonomy" id="1209916"/>
    <lineage>
        <taxon>Eukaryota</taxon>
        <taxon>Fungi</taxon>
        <taxon>Dikarya</taxon>
        <taxon>Ascomycota</taxon>
        <taxon>Pezizomycotina</taxon>
        <taxon>Sordariomycetes</taxon>
        <taxon>Hypocreomycetidae</taxon>
        <taxon>Glomerellales</taxon>
        <taxon>Glomerellaceae</taxon>
        <taxon>Colletotrichum</taxon>
        <taxon>Colletotrichum acutatum species complex</taxon>
    </lineage>
</organism>
<protein>
    <recommendedName>
        <fullName evidence="4">BTB domain-containing protein</fullName>
    </recommendedName>
</protein>
<sequence>MSLKRKRDMSQIFRSRALTFMIGKDPISHTGHEAVFLGLSPSFDDFIRQGTVVQDTGFNRVVNIKNSSLVTWSDIEPATFVNLTEYAYSRDYTTPALSQSNQNVTSNTVEGKHGSNDMPGPGSDAGTIYAAGIARTSTAKNSSQVELQRRKPSDGQNTQQAEIPSLYMWMRSVSRDSQSQQPTSARYKFCEELFPIPSEAAQATTGDWLDDVKQQHRTGYKEVFLAHAKLYLVANKFSITGLKRLCLHKLRQSLLHAPRTDEMLRATTDTIWHVYLNVESRDDDLKKLLVHFCLTDMQWMMRNKNLDSVMGSVPGFAVDLFRKIPHDYWT</sequence>
<feature type="region of interest" description="Disordered" evidence="1">
    <location>
        <begin position="97"/>
        <end position="127"/>
    </location>
</feature>
<gene>
    <name evidence="2" type="ORF">CCOS01_13316</name>
</gene>
<comment type="caution">
    <text evidence="2">The sequence shown here is derived from an EMBL/GenBank/DDBJ whole genome shotgun (WGS) entry which is preliminary data.</text>
</comment>
<keyword evidence="3" id="KW-1185">Reference proteome</keyword>
<name>A0AAJ0DVK5_9PEZI</name>
<evidence type="ECO:0000256" key="1">
    <source>
        <dbReference type="SAM" id="MobiDB-lite"/>
    </source>
</evidence>
<dbReference type="InterPro" id="IPR011333">
    <property type="entry name" value="SKP1/BTB/POZ_sf"/>
</dbReference>
<dbReference type="RefSeq" id="XP_060307890.1">
    <property type="nucleotide sequence ID" value="XM_060461462.1"/>
</dbReference>
<feature type="compositionally biased region" description="Polar residues" evidence="1">
    <location>
        <begin position="97"/>
        <end position="109"/>
    </location>
</feature>
<evidence type="ECO:0000313" key="3">
    <source>
        <dbReference type="Proteomes" id="UP001240678"/>
    </source>
</evidence>
<evidence type="ECO:0008006" key="4">
    <source>
        <dbReference type="Google" id="ProtNLM"/>
    </source>
</evidence>
<dbReference type="EMBL" id="MOOE01000017">
    <property type="protein sequence ID" value="KAK1515123.1"/>
    <property type="molecule type" value="Genomic_DNA"/>
</dbReference>
<reference evidence="2 3" key="1">
    <citation type="submission" date="2016-10" db="EMBL/GenBank/DDBJ databases">
        <title>The genome sequence of Colletotrichum fioriniae PJ7.</title>
        <authorList>
            <person name="Baroncelli R."/>
        </authorList>
    </citation>
    <scope>NUCLEOTIDE SEQUENCE [LARGE SCALE GENOMIC DNA]</scope>
    <source>
        <strain evidence="2 3">IMI 309622</strain>
    </source>
</reference>
<accession>A0AAJ0DVK5</accession>
<dbReference type="GeneID" id="85345009"/>
<proteinExistence type="predicted"/>
<evidence type="ECO:0000313" key="2">
    <source>
        <dbReference type="EMBL" id="KAK1515123.1"/>
    </source>
</evidence>
<dbReference type="AlphaFoldDB" id="A0AAJ0DVK5"/>
<dbReference type="Proteomes" id="UP001240678">
    <property type="component" value="Unassembled WGS sequence"/>
</dbReference>
<dbReference type="Gene3D" id="3.30.710.10">
    <property type="entry name" value="Potassium Channel Kv1.1, Chain A"/>
    <property type="match status" value="1"/>
</dbReference>